<dbReference type="PANTHER" id="PTHR28582:SF1">
    <property type="entry name" value="TRNA-SPLICING ENDONUCLEASE SUBUNIT SEN15"/>
    <property type="match status" value="1"/>
</dbReference>
<dbReference type="PANTHER" id="PTHR28582">
    <property type="entry name" value="TRNA-SPLICING ENDONUCLEASE SUBUNIT SEN15"/>
    <property type="match status" value="1"/>
</dbReference>
<accession>A0ABQ0LI41</accession>
<evidence type="ECO:0000313" key="4">
    <source>
        <dbReference type="EMBL" id="GAT50809.1"/>
    </source>
</evidence>
<evidence type="ECO:0000313" key="5">
    <source>
        <dbReference type="Proteomes" id="UP000815677"/>
    </source>
</evidence>
<gene>
    <name evidence="4" type="ORF">MCHLO_08006</name>
</gene>
<dbReference type="EMBL" id="DF846679">
    <property type="protein sequence ID" value="GAT50809.1"/>
    <property type="molecule type" value="Genomic_DNA"/>
</dbReference>
<protein>
    <recommendedName>
        <fullName evidence="3">tRNA-splicing endonuclease subunit Sen15 domain-containing protein</fullName>
    </recommendedName>
</protein>
<evidence type="ECO:0000259" key="3">
    <source>
        <dbReference type="Pfam" id="PF09631"/>
    </source>
</evidence>
<dbReference type="SUPFAM" id="SSF53032">
    <property type="entry name" value="tRNA-intron endonuclease catalytic domain-like"/>
    <property type="match status" value="1"/>
</dbReference>
<dbReference type="InterPro" id="IPR036167">
    <property type="entry name" value="tRNA_intron_Endo_cat-like_sf"/>
</dbReference>
<dbReference type="Gene3D" id="3.40.1350.10">
    <property type="match status" value="1"/>
</dbReference>
<name>A0ABQ0LI41_MYCCL</name>
<dbReference type="InterPro" id="IPR018593">
    <property type="entry name" value="tRNA-endonuc_su_Sen15"/>
</dbReference>
<reference evidence="4" key="1">
    <citation type="submission" date="2014-09" db="EMBL/GenBank/DDBJ databases">
        <title>Genome sequence of the luminous mushroom Mycena chlorophos for searching fungal bioluminescence genes.</title>
        <authorList>
            <person name="Tanaka Y."/>
            <person name="Kasuga D."/>
            <person name="Oba Y."/>
            <person name="Hase S."/>
            <person name="Sato K."/>
            <person name="Oba Y."/>
            <person name="Sakakibara Y."/>
        </authorList>
    </citation>
    <scope>NUCLEOTIDE SEQUENCE</scope>
</reference>
<comment type="similarity">
    <text evidence="1">Belongs to the SEN15 family.</text>
</comment>
<dbReference type="Pfam" id="PF09631">
    <property type="entry name" value="Sen15"/>
    <property type="match status" value="1"/>
</dbReference>
<evidence type="ECO:0000256" key="1">
    <source>
        <dbReference type="ARBA" id="ARBA00006091"/>
    </source>
</evidence>
<keyword evidence="2" id="KW-0819">tRNA processing</keyword>
<feature type="domain" description="tRNA-splicing endonuclease subunit Sen15" evidence="3">
    <location>
        <begin position="26"/>
        <end position="117"/>
    </location>
</feature>
<proteinExistence type="inferred from homology"/>
<keyword evidence="5" id="KW-1185">Reference proteome</keyword>
<organism evidence="4 5">
    <name type="scientific">Mycena chlorophos</name>
    <name type="common">Agaric fungus</name>
    <name type="synonym">Agaricus chlorophos</name>
    <dbReference type="NCBI Taxonomy" id="658473"/>
    <lineage>
        <taxon>Eukaryota</taxon>
        <taxon>Fungi</taxon>
        <taxon>Dikarya</taxon>
        <taxon>Basidiomycota</taxon>
        <taxon>Agaricomycotina</taxon>
        <taxon>Agaricomycetes</taxon>
        <taxon>Agaricomycetidae</taxon>
        <taxon>Agaricales</taxon>
        <taxon>Marasmiineae</taxon>
        <taxon>Mycenaceae</taxon>
        <taxon>Mycena</taxon>
    </lineage>
</organism>
<dbReference type="Proteomes" id="UP000815677">
    <property type="component" value="Unassembled WGS sequence"/>
</dbReference>
<evidence type="ECO:0000256" key="2">
    <source>
        <dbReference type="ARBA" id="ARBA00022694"/>
    </source>
</evidence>
<dbReference type="InterPro" id="IPR011856">
    <property type="entry name" value="tRNA_endonuc-like_dom_sf"/>
</dbReference>
<sequence length="118" mass="13277">MQNHKSYTVLAPILQKYPRAAGSLFQTYNDIVYAQQWSDVDLVQLDSISRAAISGKRPNTDATVYVVPCSLAETLSFDWLQQAFAQLQDPQEIFLAITSDDASLVYYKLSRGMVKPQL</sequence>